<dbReference type="PANTHER" id="PTHR31557:SF0">
    <property type="entry name" value="5C820-RELATED"/>
    <property type="match status" value="1"/>
</dbReference>
<evidence type="ECO:0000313" key="2">
    <source>
        <dbReference type="EMBL" id="PHM30291.1"/>
    </source>
</evidence>
<sequence length="201" mass="22068">MITPQEAKINICNDSDNEILSIDVVHKYSDIKEYKTNYSVEGEYQTGMCTAPMDVKYNTGFGTTGVDWWMVTWVTADGTVYITCPNNYRDIIDVLSVNGPKILDGITAFASLFAVVGPDPVSKTAAGLVAAAAAITKSIADPFLNEEKTEGFKMHTLRAEDANDENFIHIKNDKVIFSSPSGYSSTNIATRLEEALMNNFK</sequence>
<reference evidence="2 3" key="1">
    <citation type="journal article" date="2017" name="Nat. Microbiol.">
        <title>Natural product diversity associated with the nematode symbionts Photorhabdus and Xenorhabdus.</title>
        <authorList>
            <person name="Tobias N.J."/>
            <person name="Wolff H."/>
            <person name="Djahanschiri B."/>
            <person name="Grundmann F."/>
            <person name="Kronenwerth M."/>
            <person name="Shi Y.M."/>
            <person name="Simonyi S."/>
            <person name="Grun P."/>
            <person name="Shapiro-Ilan D."/>
            <person name="Pidot S.J."/>
            <person name="Stinear T.P."/>
            <person name="Ebersberger I."/>
            <person name="Bode H.B."/>
        </authorList>
    </citation>
    <scope>NUCLEOTIDE SEQUENCE [LARGE SCALE GENOMIC DNA]</scope>
    <source>
        <strain evidence="2 3">DSM 16336</strain>
    </source>
</reference>
<name>A0A2G0N6C0_9GAMM</name>
<dbReference type="InterPro" id="IPR041157">
    <property type="entry name" value="PUD1/2"/>
</dbReference>
<dbReference type="Proteomes" id="UP000224871">
    <property type="component" value="Unassembled WGS sequence"/>
</dbReference>
<proteinExistence type="predicted"/>
<organism evidence="2 3">
    <name type="scientific">Xenorhabdus innexi</name>
    <dbReference type="NCBI Taxonomy" id="290109"/>
    <lineage>
        <taxon>Bacteria</taxon>
        <taxon>Pseudomonadati</taxon>
        <taxon>Pseudomonadota</taxon>
        <taxon>Gammaproteobacteria</taxon>
        <taxon>Enterobacterales</taxon>
        <taxon>Morganellaceae</taxon>
        <taxon>Xenorhabdus</taxon>
    </lineage>
</organism>
<dbReference type="EMBL" id="NIBU01000058">
    <property type="protein sequence ID" value="PHM30291.1"/>
    <property type="molecule type" value="Genomic_DNA"/>
</dbReference>
<dbReference type="RefSeq" id="WP_099137697.1">
    <property type="nucleotide sequence ID" value="NZ_CAWNQC010000257.1"/>
</dbReference>
<evidence type="ECO:0000313" key="3">
    <source>
        <dbReference type="Proteomes" id="UP000224871"/>
    </source>
</evidence>
<dbReference type="Gene3D" id="2.60.40.3820">
    <property type="match status" value="2"/>
</dbReference>
<feature type="domain" description="Up-regulated in Daf-2" evidence="1">
    <location>
        <begin position="4"/>
        <end position="187"/>
    </location>
</feature>
<accession>A0A2G0N6C0</accession>
<comment type="caution">
    <text evidence="2">The sequence shown here is derived from an EMBL/GenBank/DDBJ whole genome shotgun (WGS) entry which is preliminary data.</text>
</comment>
<protein>
    <recommendedName>
        <fullName evidence="1">Up-regulated in Daf-2 domain-containing protein</fullName>
    </recommendedName>
</protein>
<dbReference type="PANTHER" id="PTHR31557">
    <property type="entry name" value="5C820-RELATED-RELATED"/>
    <property type="match status" value="1"/>
</dbReference>
<evidence type="ECO:0000259" key="1">
    <source>
        <dbReference type="Pfam" id="PF18457"/>
    </source>
</evidence>
<dbReference type="Pfam" id="PF18457">
    <property type="entry name" value="PUD1_2"/>
    <property type="match status" value="1"/>
</dbReference>
<keyword evidence="3" id="KW-1185">Reference proteome</keyword>
<gene>
    <name evidence="2" type="ORF">Xinn_03357</name>
</gene>